<evidence type="ECO:0000313" key="5">
    <source>
        <dbReference type="Proteomes" id="UP000308199"/>
    </source>
</evidence>
<evidence type="ECO:0000259" key="3">
    <source>
        <dbReference type="Pfam" id="PF12464"/>
    </source>
</evidence>
<comment type="similarity">
    <text evidence="1">Belongs to the transferase hexapeptide repeat family.</text>
</comment>
<evidence type="ECO:0000313" key="4">
    <source>
        <dbReference type="EMBL" id="THH04936.1"/>
    </source>
</evidence>
<proteinExistence type="inferred from homology"/>
<organism evidence="4 5">
    <name type="scientific">Phellinidium pouzarii</name>
    <dbReference type="NCBI Taxonomy" id="167371"/>
    <lineage>
        <taxon>Eukaryota</taxon>
        <taxon>Fungi</taxon>
        <taxon>Dikarya</taxon>
        <taxon>Basidiomycota</taxon>
        <taxon>Agaricomycotina</taxon>
        <taxon>Agaricomycetes</taxon>
        <taxon>Hymenochaetales</taxon>
        <taxon>Hymenochaetaceae</taxon>
        <taxon>Phellinidium</taxon>
    </lineage>
</organism>
<dbReference type="Gene3D" id="2.160.10.10">
    <property type="entry name" value="Hexapeptide repeat proteins"/>
    <property type="match status" value="1"/>
</dbReference>
<name>A0A4S4L0W7_9AGAM</name>
<dbReference type="Pfam" id="PF12464">
    <property type="entry name" value="Mac"/>
    <property type="match status" value="1"/>
</dbReference>
<reference evidence="4 5" key="1">
    <citation type="submission" date="2019-02" db="EMBL/GenBank/DDBJ databases">
        <title>Genome sequencing of the rare red list fungi Phellinidium pouzarii.</title>
        <authorList>
            <person name="Buettner E."/>
            <person name="Kellner H."/>
        </authorList>
    </citation>
    <scope>NUCLEOTIDE SEQUENCE [LARGE SCALE GENOMIC DNA]</scope>
    <source>
        <strain evidence="4 5">DSM 108285</strain>
    </source>
</reference>
<dbReference type="Pfam" id="PF00132">
    <property type="entry name" value="Hexapep"/>
    <property type="match status" value="1"/>
</dbReference>
<dbReference type="SUPFAM" id="SSF51161">
    <property type="entry name" value="Trimeric LpxA-like enzymes"/>
    <property type="match status" value="1"/>
</dbReference>
<dbReference type="PANTHER" id="PTHR23416:SF23">
    <property type="entry name" value="ACETYLTRANSFERASE C18B11.09C-RELATED"/>
    <property type="match status" value="1"/>
</dbReference>
<evidence type="ECO:0000256" key="2">
    <source>
        <dbReference type="ARBA" id="ARBA00022679"/>
    </source>
</evidence>
<keyword evidence="2" id="KW-0808">Transferase</keyword>
<dbReference type="InterPro" id="IPR001451">
    <property type="entry name" value="Hexapep"/>
</dbReference>
<keyword evidence="5" id="KW-1185">Reference proteome</keyword>
<dbReference type="EMBL" id="SGPK01000299">
    <property type="protein sequence ID" value="THH04936.1"/>
    <property type="molecule type" value="Genomic_DNA"/>
</dbReference>
<dbReference type="OrthoDB" id="25818at2759"/>
<dbReference type="GO" id="GO:0016407">
    <property type="term" value="F:acetyltransferase activity"/>
    <property type="evidence" value="ECO:0007669"/>
    <property type="project" value="InterPro"/>
</dbReference>
<gene>
    <name evidence="4" type="ORF">EW145_g5155</name>
</gene>
<feature type="domain" description="Maltose/galactoside acetyltransferase" evidence="3">
    <location>
        <begin position="2"/>
        <end position="52"/>
    </location>
</feature>
<dbReference type="InterPro" id="IPR051159">
    <property type="entry name" value="Hexapeptide_acetyltransf"/>
</dbReference>
<dbReference type="Proteomes" id="UP000308199">
    <property type="component" value="Unassembled WGS sequence"/>
</dbReference>
<dbReference type="AlphaFoldDB" id="A0A4S4L0W7"/>
<dbReference type="InterPro" id="IPR024688">
    <property type="entry name" value="Mac_dom"/>
</dbReference>
<comment type="caution">
    <text evidence="4">The sequence shown here is derived from an EMBL/GenBank/DDBJ whole genome shotgun (WGS) entry which is preliminary data.</text>
</comment>
<dbReference type="InterPro" id="IPR011004">
    <property type="entry name" value="Trimer_LpxA-like_sf"/>
</dbReference>
<dbReference type="PROSITE" id="PS00101">
    <property type="entry name" value="HEXAPEP_TRANSFERASES"/>
    <property type="match status" value="1"/>
</dbReference>
<protein>
    <recommendedName>
        <fullName evidence="3">Maltose/galactoside acetyltransferase domain-containing protein</fullName>
    </recommendedName>
</protein>
<accession>A0A4S4L0W7</accession>
<dbReference type="PANTHER" id="PTHR23416">
    <property type="entry name" value="SIALIC ACID SYNTHASE-RELATED"/>
    <property type="match status" value="1"/>
</dbReference>
<sequence length="189" mass="20861">MNDSELIGLRLRARKLVKKYNDYPPPDFTADFKIEDFFGPDERFHILGDLFGMSLERTKALAIEPPFHCDFGFNIKFKGEFYSNFNLIILDGAEVTIGTRVQCGPNVQIYSATHSVEVEERRARHERAYPIVIGDDVWIGGNVVIIGPCTIGNGVTIAAGAVVKGDIPNDVVIGGIPAKIIKYLESSTS</sequence>
<evidence type="ECO:0000256" key="1">
    <source>
        <dbReference type="ARBA" id="ARBA00007274"/>
    </source>
</evidence>
<dbReference type="InterPro" id="IPR018357">
    <property type="entry name" value="Hexapep_transf_CS"/>
</dbReference>
<dbReference type="GO" id="GO:0008374">
    <property type="term" value="F:O-acyltransferase activity"/>
    <property type="evidence" value="ECO:0007669"/>
    <property type="project" value="TreeGrafter"/>
</dbReference>
<dbReference type="CDD" id="cd03357">
    <property type="entry name" value="LbH_MAT_GAT"/>
    <property type="match status" value="1"/>
</dbReference>